<gene>
    <name evidence="1" type="ORF">UFOVP190_278</name>
</gene>
<proteinExistence type="predicted"/>
<dbReference type="EMBL" id="LR798243">
    <property type="protein sequence ID" value="CAB5214824.1"/>
    <property type="molecule type" value="Genomic_DNA"/>
</dbReference>
<accession>A0A6J7WK75</accession>
<organism evidence="1">
    <name type="scientific">uncultured Caudovirales phage</name>
    <dbReference type="NCBI Taxonomy" id="2100421"/>
    <lineage>
        <taxon>Viruses</taxon>
        <taxon>Duplodnaviria</taxon>
        <taxon>Heunggongvirae</taxon>
        <taxon>Uroviricota</taxon>
        <taxon>Caudoviricetes</taxon>
        <taxon>Peduoviridae</taxon>
        <taxon>Maltschvirus</taxon>
        <taxon>Maltschvirus maltsch</taxon>
    </lineage>
</organism>
<reference evidence="1" key="1">
    <citation type="submission" date="2020-05" db="EMBL/GenBank/DDBJ databases">
        <authorList>
            <person name="Chiriac C."/>
            <person name="Salcher M."/>
            <person name="Ghai R."/>
            <person name="Kavagutti S V."/>
        </authorList>
    </citation>
    <scope>NUCLEOTIDE SEQUENCE</scope>
</reference>
<evidence type="ECO:0000313" key="1">
    <source>
        <dbReference type="EMBL" id="CAB5214824.1"/>
    </source>
</evidence>
<sequence length="62" mass="7429">MRYYDYEWDLNPQSIIFDRELDIENLGWQAGDYFKLIVTNGVTKLVKLDPLEKFLEDGTRNE</sequence>
<protein>
    <submittedName>
        <fullName evidence="1">Uncharacterized protein</fullName>
    </submittedName>
</protein>
<name>A0A6J7WK75_9CAUD</name>